<evidence type="ECO:0000259" key="3">
    <source>
        <dbReference type="Pfam" id="PF23054"/>
    </source>
</evidence>
<dbReference type="Pfam" id="PF11977">
    <property type="entry name" value="RNase_Zc3h12a"/>
    <property type="match status" value="1"/>
</dbReference>
<name>A0A3Q3DPA0_HIPCM</name>
<protein>
    <submittedName>
        <fullName evidence="4">KH and NYN domain containing</fullName>
    </submittedName>
</protein>
<comment type="similarity">
    <text evidence="1">Belongs to the N4BP1 family.</text>
</comment>
<dbReference type="InterPro" id="IPR051101">
    <property type="entry name" value="ZC3H12/N4BP1_RNase_Reg"/>
</dbReference>
<proteinExistence type="inferred from homology"/>
<accession>A0A3Q3DPA0</accession>
<dbReference type="Pfam" id="PF23054">
    <property type="entry name" value="UBA_N4BP1_C"/>
    <property type="match status" value="1"/>
</dbReference>
<dbReference type="GO" id="GO:0005634">
    <property type="term" value="C:nucleus"/>
    <property type="evidence" value="ECO:0007669"/>
    <property type="project" value="TreeGrafter"/>
</dbReference>
<feature type="domain" description="RNase NYN" evidence="2">
    <location>
        <begin position="3"/>
        <end position="34"/>
    </location>
</feature>
<dbReference type="InterPro" id="IPR021869">
    <property type="entry name" value="RNase_Zc3h12_NYN"/>
</dbReference>
<evidence type="ECO:0000313" key="4">
    <source>
        <dbReference type="Ensembl" id="ENSHCOP00000017100.1"/>
    </source>
</evidence>
<dbReference type="AlphaFoldDB" id="A0A3Q3DPA0"/>
<sequence>MAVTGKQLLQYTFVGDHFMVPDDPLGRGGPHLDDFLRSDCRTSVPAGYSQIPPRDKQGSETALASRTVEATASLRERLCQVFPGQDNMVMLVLQSNPTENDLNVLSALLLEQ</sequence>
<dbReference type="InterPro" id="IPR056578">
    <property type="entry name" value="UBA_N4BP1_C"/>
</dbReference>
<feature type="domain" description="N4BP1 C-terminal UBA" evidence="3">
    <location>
        <begin position="66"/>
        <end position="111"/>
    </location>
</feature>
<dbReference type="Ensembl" id="ENSHCOT00000025374.1">
    <property type="protein sequence ID" value="ENSHCOP00000017100.1"/>
    <property type="gene ID" value="ENSHCOG00000020964.1"/>
</dbReference>
<dbReference type="GO" id="GO:0004521">
    <property type="term" value="F:RNA endonuclease activity"/>
    <property type="evidence" value="ECO:0007669"/>
    <property type="project" value="TreeGrafter"/>
</dbReference>
<dbReference type="GO" id="GO:0003729">
    <property type="term" value="F:mRNA binding"/>
    <property type="evidence" value="ECO:0007669"/>
    <property type="project" value="TreeGrafter"/>
</dbReference>
<dbReference type="Proteomes" id="UP000264820">
    <property type="component" value="Unplaced"/>
</dbReference>
<organism evidence="4 5">
    <name type="scientific">Hippocampus comes</name>
    <name type="common">Tiger tail seahorse</name>
    <dbReference type="NCBI Taxonomy" id="109280"/>
    <lineage>
        <taxon>Eukaryota</taxon>
        <taxon>Metazoa</taxon>
        <taxon>Chordata</taxon>
        <taxon>Craniata</taxon>
        <taxon>Vertebrata</taxon>
        <taxon>Euteleostomi</taxon>
        <taxon>Actinopterygii</taxon>
        <taxon>Neopterygii</taxon>
        <taxon>Teleostei</taxon>
        <taxon>Neoteleostei</taxon>
        <taxon>Acanthomorphata</taxon>
        <taxon>Syngnathiaria</taxon>
        <taxon>Syngnathiformes</taxon>
        <taxon>Syngnathoidei</taxon>
        <taxon>Syngnathidae</taxon>
        <taxon>Hippocampus</taxon>
    </lineage>
</organism>
<dbReference type="PANTHER" id="PTHR12876:SF28">
    <property type="entry name" value="PROTEIN KHNYN"/>
    <property type="match status" value="1"/>
</dbReference>
<dbReference type="GeneTree" id="ENSGT00940000161519"/>
<dbReference type="PANTHER" id="PTHR12876">
    <property type="entry name" value="N4BP1-RELATED"/>
    <property type="match status" value="1"/>
</dbReference>
<dbReference type="GO" id="GO:0036464">
    <property type="term" value="C:cytoplasmic ribonucleoprotein granule"/>
    <property type="evidence" value="ECO:0007669"/>
    <property type="project" value="TreeGrafter"/>
</dbReference>
<dbReference type="Gene3D" id="3.40.50.11980">
    <property type="match status" value="1"/>
</dbReference>
<evidence type="ECO:0000256" key="1">
    <source>
        <dbReference type="ARBA" id="ARBA00038274"/>
    </source>
</evidence>
<keyword evidence="5" id="KW-1185">Reference proteome</keyword>
<evidence type="ECO:0000259" key="2">
    <source>
        <dbReference type="Pfam" id="PF11977"/>
    </source>
</evidence>
<reference evidence="4" key="2">
    <citation type="submission" date="2025-09" db="UniProtKB">
        <authorList>
            <consortium name="Ensembl"/>
        </authorList>
    </citation>
    <scope>IDENTIFICATION</scope>
</reference>
<evidence type="ECO:0000313" key="5">
    <source>
        <dbReference type="Proteomes" id="UP000264820"/>
    </source>
</evidence>
<reference evidence="4" key="1">
    <citation type="submission" date="2025-08" db="UniProtKB">
        <authorList>
            <consortium name="Ensembl"/>
        </authorList>
    </citation>
    <scope>IDENTIFICATION</scope>
</reference>